<dbReference type="FunFam" id="1.10.3710.10:FF:000003">
    <property type="entry name" value="ATPase, AAA family protein"/>
    <property type="match status" value="1"/>
</dbReference>
<reference evidence="8" key="2">
    <citation type="journal article" date="2016" name="Int. J. Syst. Evol. Microbiol.">
        <title>Complete genome sequence and cell structure of Limnochorda pilosa, a Gram-negative spore-former within the phylum Firmicutes.</title>
        <authorList>
            <person name="Watanabe M."/>
            <person name="Kojima H."/>
            <person name="Fukui M."/>
        </authorList>
    </citation>
    <scope>NUCLEOTIDE SEQUENCE [LARGE SCALE GENOMIC DNA]</scope>
    <source>
        <strain evidence="8">HC45</strain>
    </source>
</reference>
<dbReference type="RefSeq" id="WP_068138825.1">
    <property type="nucleotide sequence ID" value="NZ_AP014924.1"/>
</dbReference>
<keyword evidence="3" id="KW-0235">DNA replication</keyword>
<dbReference type="AlphaFoldDB" id="A0A0K2SNP4"/>
<dbReference type="EMBL" id="AP014924">
    <property type="protein sequence ID" value="BAS28454.1"/>
    <property type="molecule type" value="Genomic_DNA"/>
</dbReference>
<dbReference type="GO" id="GO:0006261">
    <property type="term" value="P:DNA-templated DNA replication"/>
    <property type="evidence" value="ECO:0007669"/>
    <property type="project" value="TreeGrafter"/>
</dbReference>
<accession>A0A0K2SNP4</accession>
<dbReference type="GO" id="GO:0008047">
    <property type="term" value="F:enzyme activator activity"/>
    <property type="evidence" value="ECO:0007669"/>
    <property type="project" value="TreeGrafter"/>
</dbReference>
<proteinExistence type="inferred from homology"/>
<feature type="domain" description="AAA+ ATPase" evidence="6">
    <location>
        <begin position="51"/>
        <end position="168"/>
    </location>
</feature>
<dbReference type="KEGG" id="lpil:LIP_2624"/>
<evidence type="ECO:0000313" key="7">
    <source>
        <dbReference type="EMBL" id="BAS28454.1"/>
    </source>
</evidence>
<evidence type="ECO:0000256" key="3">
    <source>
        <dbReference type="ARBA" id="ARBA00022705"/>
    </source>
</evidence>
<evidence type="ECO:0000256" key="4">
    <source>
        <dbReference type="ARBA" id="ARBA00022741"/>
    </source>
</evidence>
<dbReference type="InterPro" id="IPR021886">
    <property type="entry name" value="MgsA_C"/>
</dbReference>
<dbReference type="Pfam" id="PF12002">
    <property type="entry name" value="MgsA_C"/>
    <property type="match status" value="1"/>
</dbReference>
<comment type="function">
    <text evidence="1">DNA-dependent ATPase that plays important roles in cellular responses to stalled DNA replication processes.</text>
</comment>
<evidence type="ECO:0000313" key="8">
    <source>
        <dbReference type="Proteomes" id="UP000065807"/>
    </source>
</evidence>
<keyword evidence="4" id="KW-0547">Nucleotide-binding</keyword>
<dbReference type="GO" id="GO:0016887">
    <property type="term" value="F:ATP hydrolysis activity"/>
    <property type="evidence" value="ECO:0007669"/>
    <property type="project" value="InterPro"/>
</dbReference>
<dbReference type="InterPro" id="IPR003593">
    <property type="entry name" value="AAA+_ATPase"/>
</dbReference>
<name>A0A0K2SNP4_LIMPI</name>
<dbReference type="SMART" id="SM00382">
    <property type="entry name" value="AAA"/>
    <property type="match status" value="1"/>
</dbReference>
<dbReference type="Gene3D" id="1.20.272.10">
    <property type="match status" value="1"/>
</dbReference>
<keyword evidence="5" id="KW-0067">ATP-binding</keyword>
<dbReference type="GO" id="GO:0003677">
    <property type="term" value="F:DNA binding"/>
    <property type="evidence" value="ECO:0007669"/>
    <property type="project" value="InterPro"/>
</dbReference>
<dbReference type="GO" id="GO:0005524">
    <property type="term" value="F:ATP binding"/>
    <property type="evidence" value="ECO:0007669"/>
    <property type="project" value="UniProtKB-KW"/>
</dbReference>
<dbReference type="Gene3D" id="3.40.50.300">
    <property type="entry name" value="P-loop containing nucleotide triphosphate hydrolases"/>
    <property type="match status" value="1"/>
</dbReference>
<dbReference type="Pfam" id="PF16193">
    <property type="entry name" value="AAA_assoc_2"/>
    <property type="match status" value="1"/>
</dbReference>
<dbReference type="SUPFAM" id="SSF52540">
    <property type="entry name" value="P-loop containing nucleoside triphosphate hydrolases"/>
    <property type="match status" value="1"/>
</dbReference>
<dbReference type="FunFam" id="1.20.272.10:FF:000001">
    <property type="entry name" value="Putative AAA family ATPase"/>
    <property type="match status" value="1"/>
</dbReference>
<comment type="similarity">
    <text evidence="2">Belongs to the AAA ATPase family. RarA/MGS1/WRNIP1 subfamily.</text>
</comment>
<dbReference type="CDD" id="cd18139">
    <property type="entry name" value="HLD_clamp_RarA"/>
    <property type="match status" value="1"/>
</dbReference>
<dbReference type="Pfam" id="PF00004">
    <property type="entry name" value="AAA"/>
    <property type="match status" value="1"/>
</dbReference>
<evidence type="ECO:0000259" key="6">
    <source>
        <dbReference type="SMART" id="SM00382"/>
    </source>
</evidence>
<dbReference type="STRING" id="1555112.LIP_2624"/>
<dbReference type="GO" id="GO:0000731">
    <property type="term" value="P:DNA synthesis involved in DNA repair"/>
    <property type="evidence" value="ECO:0007669"/>
    <property type="project" value="TreeGrafter"/>
</dbReference>
<organism evidence="7 8">
    <name type="scientific">Limnochorda pilosa</name>
    <dbReference type="NCBI Taxonomy" id="1555112"/>
    <lineage>
        <taxon>Bacteria</taxon>
        <taxon>Bacillati</taxon>
        <taxon>Bacillota</taxon>
        <taxon>Limnochordia</taxon>
        <taxon>Limnochordales</taxon>
        <taxon>Limnochordaceae</taxon>
        <taxon>Limnochorda</taxon>
    </lineage>
</organism>
<dbReference type="PATRIC" id="fig|1555112.3.peg.2664"/>
<reference evidence="8" key="1">
    <citation type="submission" date="2015-07" db="EMBL/GenBank/DDBJ databases">
        <title>Complete genome sequence and phylogenetic analysis of Limnochorda pilosa.</title>
        <authorList>
            <person name="Watanabe M."/>
            <person name="Kojima H."/>
            <person name="Fukui M."/>
        </authorList>
    </citation>
    <scope>NUCLEOTIDE SEQUENCE [LARGE SCALE GENOMIC DNA]</scope>
    <source>
        <strain evidence="8">HC45</strain>
    </source>
</reference>
<sequence length="441" mass="48288">MDLFEAASRGERQRQAPLAARMRPETLDELVGQGELVGPGRPLRVALEGGRLGSMILYGPPGTGKTTLAHLIARRGGAHFEQLNAVTSGVADLRRVIQEAAERWRLHGRRTVLFIDEIHRFNKAQQDALLPAVEDGTVLLVGATTENPFFQVNSPLLSRCRLFRLRPLAGDDVRALVLRALASRQGLEGRLELDPPALERLVRSSAGDARRALNGLETAAWLAEQAGRARIEEGDVEAALQEAPLLYDRQGDQHYDVFSAFIKSMRGSDPDATLHYLVRMLEAGEDPRAIARRIVIHASEDVGNADPQALQVAVAAAHALELVGLPEAALNLAQAALYVATAPKSNATYRALAAARQDLKEKGWAPVPPHLRDASYPGARQLGHGEGYLYPHDFPGHHVPQPYLPENLAGRRYYEPSDQGYEKQLARRLAAWREGRSPEPG</sequence>
<dbReference type="InterPro" id="IPR008921">
    <property type="entry name" value="DNA_pol3_clamp-load_cplx_C"/>
</dbReference>
<dbReference type="PANTHER" id="PTHR13779:SF7">
    <property type="entry name" value="ATPASE WRNIP1"/>
    <property type="match status" value="1"/>
</dbReference>
<dbReference type="FunFam" id="3.40.50.300:FF:000137">
    <property type="entry name" value="Replication-associated recombination protein A"/>
    <property type="match status" value="1"/>
</dbReference>
<dbReference type="InterPro" id="IPR032423">
    <property type="entry name" value="AAA_assoc_2"/>
</dbReference>
<dbReference type="Gene3D" id="1.10.3710.10">
    <property type="entry name" value="DNA polymerase III clamp loader subunits, C-terminal domain"/>
    <property type="match status" value="1"/>
</dbReference>
<dbReference type="CDD" id="cd00009">
    <property type="entry name" value="AAA"/>
    <property type="match status" value="1"/>
</dbReference>
<dbReference type="Proteomes" id="UP000065807">
    <property type="component" value="Chromosome"/>
</dbReference>
<gene>
    <name evidence="7" type="ORF">LIP_2624</name>
</gene>
<evidence type="ECO:0000256" key="5">
    <source>
        <dbReference type="ARBA" id="ARBA00022840"/>
    </source>
</evidence>
<dbReference type="Gene3D" id="1.10.8.60">
    <property type="match status" value="1"/>
</dbReference>
<dbReference type="PANTHER" id="PTHR13779">
    <property type="entry name" value="WERNER HELICASE-INTERACTING PROTEIN 1 FAMILY MEMBER"/>
    <property type="match status" value="1"/>
</dbReference>
<dbReference type="InterPro" id="IPR051314">
    <property type="entry name" value="AAA_ATPase_RarA/MGS1/WRNIP1"/>
</dbReference>
<dbReference type="OrthoDB" id="9778364at2"/>
<dbReference type="GO" id="GO:0017116">
    <property type="term" value="F:single-stranded DNA helicase activity"/>
    <property type="evidence" value="ECO:0007669"/>
    <property type="project" value="TreeGrafter"/>
</dbReference>
<evidence type="ECO:0000256" key="1">
    <source>
        <dbReference type="ARBA" id="ARBA00002393"/>
    </source>
</evidence>
<dbReference type="InterPro" id="IPR027417">
    <property type="entry name" value="P-loop_NTPase"/>
</dbReference>
<keyword evidence="8" id="KW-1185">Reference proteome</keyword>
<protein>
    <submittedName>
        <fullName evidence="7">ATPase AAA</fullName>
    </submittedName>
</protein>
<evidence type="ECO:0000256" key="2">
    <source>
        <dbReference type="ARBA" id="ARBA00008959"/>
    </source>
</evidence>
<dbReference type="InterPro" id="IPR003959">
    <property type="entry name" value="ATPase_AAA_core"/>
</dbReference>
<dbReference type="SUPFAM" id="SSF48019">
    <property type="entry name" value="post-AAA+ oligomerization domain-like"/>
    <property type="match status" value="1"/>
</dbReference>